<gene>
    <name evidence="1" type="ORF">EVAR_10599_1</name>
</gene>
<evidence type="ECO:0000313" key="1">
    <source>
        <dbReference type="EMBL" id="GBP20335.1"/>
    </source>
</evidence>
<name>A0A4C1U1V4_EUMVA</name>
<evidence type="ECO:0000313" key="2">
    <source>
        <dbReference type="Proteomes" id="UP000299102"/>
    </source>
</evidence>
<comment type="caution">
    <text evidence="1">The sequence shown here is derived from an EMBL/GenBank/DDBJ whole genome shotgun (WGS) entry which is preliminary data.</text>
</comment>
<keyword evidence="2" id="KW-1185">Reference proteome</keyword>
<accession>A0A4C1U1V4</accession>
<organism evidence="1 2">
    <name type="scientific">Eumeta variegata</name>
    <name type="common">Bagworm moth</name>
    <name type="synonym">Eumeta japonica</name>
    <dbReference type="NCBI Taxonomy" id="151549"/>
    <lineage>
        <taxon>Eukaryota</taxon>
        <taxon>Metazoa</taxon>
        <taxon>Ecdysozoa</taxon>
        <taxon>Arthropoda</taxon>
        <taxon>Hexapoda</taxon>
        <taxon>Insecta</taxon>
        <taxon>Pterygota</taxon>
        <taxon>Neoptera</taxon>
        <taxon>Endopterygota</taxon>
        <taxon>Lepidoptera</taxon>
        <taxon>Glossata</taxon>
        <taxon>Ditrysia</taxon>
        <taxon>Tineoidea</taxon>
        <taxon>Psychidae</taxon>
        <taxon>Oiketicinae</taxon>
        <taxon>Eumeta</taxon>
    </lineage>
</organism>
<dbReference type="EMBL" id="BGZK01000117">
    <property type="protein sequence ID" value="GBP20335.1"/>
    <property type="molecule type" value="Genomic_DNA"/>
</dbReference>
<dbReference type="Proteomes" id="UP000299102">
    <property type="component" value="Unassembled WGS sequence"/>
</dbReference>
<protein>
    <submittedName>
        <fullName evidence="1">Uncharacterized protein</fullName>
    </submittedName>
</protein>
<dbReference type="AlphaFoldDB" id="A0A4C1U1V4"/>
<proteinExistence type="predicted"/>
<reference evidence="1 2" key="1">
    <citation type="journal article" date="2019" name="Commun. Biol.">
        <title>The bagworm genome reveals a unique fibroin gene that provides high tensile strength.</title>
        <authorList>
            <person name="Kono N."/>
            <person name="Nakamura H."/>
            <person name="Ohtoshi R."/>
            <person name="Tomita M."/>
            <person name="Numata K."/>
            <person name="Arakawa K."/>
        </authorList>
    </citation>
    <scope>NUCLEOTIDE SEQUENCE [LARGE SCALE GENOMIC DNA]</scope>
</reference>
<sequence length="168" mass="18620">MAATHLVALAARSNMSLDLVIASVKMFVSTPQTTSDRHGRLKNTRSHIRSHIKRFLSCHVQTGTISPSRSIPLLHSTLTPEELFLVALIKQVAYIRRLPPNYHEKASLSPPNFIRKMASIEKSPRSDDARATSAPGHLIACEHSSGKVSGWELIERDLNADFGTPEQF</sequence>